<reference evidence="1 2" key="2">
    <citation type="journal article" date="2013" name="Int. J. Syst. Evol. Microbiol.">
        <title>Methylophaga nitratireducenticrescens sp. nov. and Methylophaga frappieri sp. nov., isolated from the biofilm of the methanol-fed denitrification system treating the seawater at the Montreal Biodome.</title>
        <authorList>
            <person name="Villeneuve C."/>
            <person name="Martineau C."/>
            <person name="Mauffrey F."/>
            <person name="Villemur R."/>
        </authorList>
    </citation>
    <scope>NUCLEOTIDE SEQUENCE [LARGE SCALE GENOMIC DNA]</scope>
    <source>
        <strain evidence="1 2">JAM1</strain>
    </source>
</reference>
<dbReference type="EMBL" id="CP003390">
    <property type="protein sequence ID" value="AFI85506.1"/>
    <property type="molecule type" value="Genomic_DNA"/>
</dbReference>
<dbReference type="PATRIC" id="fig|754476.3.peg.2668"/>
<sequence>MHTCSPTIAGQKLPTTIYLLYTKDATNSEIPVDQNDSYDAETTSPLTFKVAPAIYVKLTESLSSG</sequence>
<organism evidence="1 2">
    <name type="scientific">Methylophaga nitratireducenticrescens</name>
    <dbReference type="NCBI Taxonomy" id="754476"/>
    <lineage>
        <taxon>Bacteria</taxon>
        <taxon>Pseudomonadati</taxon>
        <taxon>Pseudomonadota</taxon>
        <taxon>Gammaproteobacteria</taxon>
        <taxon>Thiotrichales</taxon>
        <taxon>Piscirickettsiaceae</taxon>
        <taxon>Methylophaga</taxon>
    </lineage>
</organism>
<name>I1XM87_METNJ</name>
<keyword evidence="2" id="KW-1185">Reference proteome</keyword>
<proteinExistence type="predicted"/>
<gene>
    <name evidence="1" type="ordered locus">Q7A_2720</name>
</gene>
<dbReference type="Proteomes" id="UP000009144">
    <property type="component" value="Chromosome"/>
</dbReference>
<evidence type="ECO:0000313" key="1">
    <source>
        <dbReference type="EMBL" id="AFI85506.1"/>
    </source>
</evidence>
<accession>I1XM87</accession>
<dbReference type="AlphaFoldDB" id="I1XM87"/>
<reference evidence="1 2" key="1">
    <citation type="journal article" date="2012" name="J. Bacteriol.">
        <title>Complete genome sequences of Methylophaga sp. strain JAM1 and Methylophaga sp. strain JAM7.</title>
        <authorList>
            <person name="Villeneuve C."/>
            <person name="Martineau C."/>
            <person name="Mauffrey F."/>
            <person name="Villemur R."/>
        </authorList>
    </citation>
    <scope>NUCLEOTIDE SEQUENCE [LARGE SCALE GENOMIC DNA]</scope>
    <source>
        <strain evidence="1 2">JAM1</strain>
    </source>
</reference>
<dbReference type="HOGENOM" id="CLU_2844850_0_0_6"/>
<evidence type="ECO:0000313" key="2">
    <source>
        <dbReference type="Proteomes" id="UP000009144"/>
    </source>
</evidence>
<dbReference type="STRING" id="754476.Q7A_2720"/>
<protein>
    <submittedName>
        <fullName evidence="1">Uncharacterized protein</fullName>
    </submittedName>
</protein>